<protein>
    <submittedName>
        <fullName evidence="2">Carbohydrate esterase family 16 protein</fullName>
    </submittedName>
</protein>
<feature type="chain" id="PRO_5041359307" evidence="1">
    <location>
        <begin position="20"/>
        <end position="323"/>
    </location>
</feature>
<dbReference type="GO" id="GO:0016788">
    <property type="term" value="F:hydrolase activity, acting on ester bonds"/>
    <property type="evidence" value="ECO:0007669"/>
    <property type="project" value="InterPro"/>
</dbReference>
<dbReference type="AlphaFoldDB" id="A0AA38PDN6"/>
<comment type="caution">
    <text evidence="2">The sequence shown here is derived from an EMBL/GenBank/DDBJ whole genome shotgun (WGS) entry which is preliminary data.</text>
</comment>
<dbReference type="Proteomes" id="UP001163846">
    <property type="component" value="Unassembled WGS sequence"/>
</dbReference>
<dbReference type="EMBL" id="MU806063">
    <property type="protein sequence ID" value="KAJ3840806.1"/>
    <property type="molecule type" value="Genomic_DNA"/>
</dbReference>
<gene>
    <name evidence="2" type="ORF">F5878DRAFT_659078</name>
</gene>
<keyword evidence="1" id="KW-0732">Signal</keyword>
<evidence type="ECO:0000313" key="3">
    <source>
        <dbReference type="Proteomes" id="UP001163846"/>
    </source>
</evidence>
<feature type="signal peptide" evidence="1">
    <location>
        <begin position="1"/>
        <end position="19"/>
    </location>
</feature>
<evidence type="ECO:0000256" key="1">
    <source>
        <dbReference type="SAM" id="SignalP"/>
    </source>
</evidence>
<dbReference type="InterPro" id="IPR036514">
    <property type="entry name" value="SGNH_hydro_sf"/>
</dbReference>
<name>A0AA38PDN6_9AGAR</name>
<sequence length="323" mass="34725">MFVFAISIIVFAQLGCISAKAITSSRQVTSDVHLAVSPNCGSLSGPPADINNGLKPLSNYSTIVAFGDSYTSGSIFNGSALPPPVLSPPNPNAGGRITNGPLWVENLAAAANATLQDWAVNGSVIDHNMYPSINFGDIPDYLTQVQNYIGVRPSSVVDDTLYVIFMGMGDYELRNEIYQGPQSLTTLASDLIYSILELNSNPVFAKNFLIVDNYGRGTESTAGDAYKESLFNQLYEVSNNLDYDLSFAFVDFKTIWDGVLNGSPGYEAFGYTDAGACLSNDNSMNAECDDPDHTFYWIPGNPSAATHSIMADYVQEVLAQCGS</sequence>
<proteinExistence type="predicted"/>
<reference evidence="2" key="1">
    <citation type="submission" date="2022-08" db="EMBL/GenBank/DDBJ databases">
        <authorList>
            <consortium name="DOE Joint Genome Institute"/>
            <person name="Min B."/>
            <person name="Riley R."/>
            <person name="Sierra-Patev S."/>
            <person name="Naranjo-Ortiz M."/>
            <person name="Looney B."/>
            <person name="Konkel Z."/>
            <person name="Slot J.C."/>
            <person name="Sakamoto Y."/>
            <person name="Steenwyk J.L."/>
            <person name="Rokas A."/>
            <person name="Carro J."/>
            <person name="Camarero S."/>
            <person name="Ferreira P."/>
            <person name="Molpeceres G."/>
            <person name="Ruiz-Duenas F.J."/>
            <person name="Serrano A."/>
            <person name="Henrissat B."/>
            <person name="Drula E."/>
            <person name="Hughes K.W."/>
            <person name="Mata J.L."/>
            <person name="Ishikawa N.K."/>
            <person name="Vargas-Isla R."/>
            <person name="Ushijima S."/>
            <person name="Smith C.A."/>
            <person name="Ahrendt S."/>
            <person name="Andreopoulos W."/>
            <person name="He G."/>
            <person name="Labutti K."/>
            <person name="Lipzen A."/>
            <person name="Ng V."/>
            <person name="Sandor L."/>
            <person name="Barry K."/>
            <person name="Martinez A.T."/>
            <person name="Xiao Y."/>
            <person name="Gibbons J.G."/>
            <person name="Terashima K."/>
            <person name="Hibbett D.S."/>
            <person name="Grigoriev I.V."/>
        </authorList>
    </citation>
    <scope>NUCLEOTIDE SEQUENCE</scope>
    <source>
        <strain evidence="2">TFB9207</strain>
    </source>
</reference>
<dbReference type="InterPro" id="IPR001087">
    <property type="entry name" value="GDSL"/>
</dbReference>
<organism evidence="2 3">
    <name type="scientific">Lentinula raphanica</name>
    <dbReference type="NCBI Taxonomy" id="153919"/>
    <lineage>
        <taxon>Eukaryota</taxon>
        <taxon>Fungi</taxon>
        <taxon>Dikarya</taxon>
        <taxon>Basidiomycota</taxon>
        <taxon>Agaricomycotina</taxon>
        <taxon>Agaricomycetes</taxon>
        <taxon>Agaricomycetidae</taxon>
        <taxon>Agaricales</taxon>
        <taxon>Marasmiineae</taxon>
        <taxon>Omphalotaceae</taxon>
        <taxon>Lentinula</taxon>
    </lineage>
</organism>
<keyword evidence="3" id="KW-1185">Reference proteome</keyword>
<accession>A0AA38PDN6</accession>
<evidence type="ECO:0000313" key="2">
    <source>
        <dbReference type="EMBL" id="KAJ3840806.1"/>
    </source>
</evidence>
<dbReference type="Pfam" id="PF00657">
    <property type="entry name" value="Lipase_GDSL"/>
    <property type="match status" value="1"/>
</dbReference>
<dbReference type="Gene3D" id="3.40.50.1110">
    <property type="entry name" value="SGNH hydrolase"/>
    <property type="match status" value="1"/>
</dbReference>